<sequence>MSASGLINDDLRYSSLEIVERDAKGRGWDEISDISDLDQSSWNPPYTHLAFGDREAVTDRSDYRDLLGYPSPTEFVVILNWWLVLSFNEPFSMQRLPITQQPDTISCSILSVNALTHYFMPLVPLLGNGAPCLQARIDVLEHFKTATSSGWACPSLDTTTSTLKPADAKMQQPRQEPRKEPTLRKNDPNFKAKGKVTEPQAMDHFFSASKPPPARAEKGSDWAEDNKESDSDGGDGSVLDGSQGHDSAFEEALTDIDVKRWKQEVRGRPPGSLMDEILQSRYHPSKPHKERHHCKRCRKRSYSNHNRKCVFRHARNYHQLPEEEVLKGNKQELTKWKGRADEFKKKKLLDEMKRYARQQFPFNTPVDENFGIIAWWQGLRGYAFLEILLVRIDELESNP</sequence>
<reference evidence="2 3" key="1">
    <citation type="journal article" date="2018" name="Evol. Lett.">
        <title>Horizontal gene cluster transfer increased hallucinogenic mushroom diversity.</title>
        <authorList>
            <person name="Reynolds H.T."/>
            <person name="Vijayakumar V."/>
            <person name="Gluck-Thaler E."/>
            <person name="Korotkin H.B."/>
            <person name="Matheny P.B."/>
            <person name="Slot J.C."/>
        </authorList>
    </citation>
    <scope>NUCLEOTIDE SEQUENCE [LARGE SCALE GENOMIC DNA]</scope>
    <source>
        <strain evidence="2 3">SRW20</strain>
    </source>
</reference>
<protein>
    <submittedName>
        <fullName evidence="2">Uncharacterized protein</fullName>
    </submittedName>
</protein>
<organism evidence="2 3">
    <name type="scientific">Gymnopilus dilepis</name>
    <dbReference type="NCBI Taxonomy" id="231916"/>
    <lineage>
        <taxon>Eukaryota</taxon>
        <taxon>Fungi</taxon>
        <taxon>Dikarya</taxon>
        <taxon>Basidiomycota</taxon>
        <taxon>Agaricomycotina</taxon>
        <taxon>Agaricomycetes</taxon>
        <taxon>Agaricomycetidae</taxon>
        <taxon>Agaricales</taxon>
        <taxon>Agaricineae</taxon>
        <taxon>Hymenogastraceae</taxon>
        <taxon>Gymnopilus</taxon>
    </lineage>
</organism>
<dbReference type="EMBL" id="NHYE01005024">
    <property type="protein sequence ID" value="PPQ79004.1"/>
    <property type="molecule type" value="Genomic_DNA"/>
</dbReference>
<feature type="region of interest" description="Disordered" evidence="1">
    <location>
        <begin position="154"/>
        <end position="244"/>
    </location>
</feature>
<accession>A0A409WKE4</accession>
<gene>
    <name evidence="2" type="ORF">CVT26_003963</name>
</gene>
<comment type="caution">
    <text evidence="2">The sequence shown here is derived from an EMBL/GenBank/DDBJ whole genome shotgun (WGS) entry which is preliminary data.</text>
</comment>
<dbReference type="Proteomes" id="UP000284706">
    <property type="component" value="Unassembled WGS sequence"/>
</dbReference>
<feature type="compositionally biased region" description="Basic and acidic residues" evidence="1">
    <location>
        <begin position="175"/>
        <end position="190"/>
    </location>
</feature>
<name>A0A409WKE4_9AGAR</name>
<keyword evidence="3" id="KW-1185">Reference proteome</keyword>
<dbReference type="AlphaFoldDB" id="A0A409WKE4"/>
<evidence type="ECO:0000313" key="3">
    <source>
        <dbReference type="Proteomes" id="UP000284706"/>
    </source>
</evidence>
<feature type="compositionally biased region" description="Polar residues" evidence="1">
    <location>
        <begin position="154"/>
        <end position="163"/>
    </location>
</feature>
<evidence type="ECO:0000313" key="2">
    <source>
        <dbReference type="EMBL" id="PPQ79004.1"/>
    </source>
</evidence>
<dbReference type="OrthoDB" id="2979847at2759"/>
<evidence type="ECO:0000256" key="1">
    <source>
        <dbReference type="SAM" id="MobiDB-lite"/>
    </source>
</evidence>
<proteinExistence type="predicted"/>
<feature type="compositionally biased region" description="Basic and acidic residues" evidence="1">
    <location>
        <begin position="215"/>
        <end position="230"/>
    </location>
</feature>
<dbReference type="InParanoid" id="A0A409WKE4"/>